<dbReference type="AlphaFoldDB" id="A0A4P9XXJ1"/>
<dbReference type="Proteomes" id="UP000271241">
    <property type="component" value="Unassembled WGS sequence"/>
</dbReference>
<feature type="domain" description="Tetrahydrofolate dehydrogenase/cyclohydrolase NAD(P)-binding" evidence="3">
    <location>
        <begin position="142"/>
        <end position="202"/>
    </location>
</feature>
<accession>A0A4P9XXJ1</accession>
<dbReference type="PANTHER" id="PTHR48099:SF3">
    <property type="entry name" value="METHYLENETETRAHYDROFOLATE DEHYDROGENASE [NAD(+)]"/>
    <property type="match status" value="1"/>
</dbReference>
<dbReference type="PANTHER" id="PTHR48099">
    <property type="entry name" value="C-1-TETRAHYDROFOLATE SYNTHASE, CYTOPLASMIC-RELATED"/>
    <property type="match status" value="1"/>
</dbReference>
<dbReference type="InterPro" id="IPR036291">
    <property type="entry name" value="NAD(P)-bd_dom_sf"/>
</dbReference>
<dbReference type="PRINTS" id="PR00085">
    <property type="entry name" value="THFDHDRGNASE"/>
</dbReference>
<proteinExistence type="predicted"/>
<dbReference type="SUPFAM" id="SSF51735">
    <property type="entry name" value="NAD(P)-binding Rossmann-fold domains"/>
    <property type="match status" value="1"/>
</dbReference>
<feature type="domain" description="Tetrahydrofolate dehydrogenase/cyclohydrolase catalytic" evidence="2">
    <location>
        <begin position="9"/>
        <end position="114"/>
    </location>
</feature>
<dbReference type="Gene3D" id="3.40.50.720">
    <property type="entry name" value="NAD(P)-binding Rossmann-like Domain"/>
    <property type="match status" value="1"/>
</dbReference>
<dbReference type="Pfam" id="PF02882">
    <property type="entry name" value="THF_DHG_CYH_C"/>
    <property type="match status" value="1"/>
</dbReference>
<evidence type="ECO:0000259" key="2">
    <source>
        <dbReference type="Pfam" id="PF00763"/>
    </source>
</evidence>
<protein>
    <recommendedName>
        <fullName evidence="6">Methylenetetrahydrofolate dehydrogenase</fullName>
    </recommendedName>
</protein>
<dbReference type="STRING" id="78915.A0A4P9XXJ1"/>
<dbReference type="GO" id="GO:0004487">
    <property type="term" value="F:methylenetetrahydrofolate dehydrogenase (NAD+) activity"/>
    <property type="evidence" value="ECO:0007669"/>
    <property type="project" value="TreeGrafter"/>
</dbReference>
<dbReference type="GO" id="GO:0004488">
    <property type="term" value="F:methylenetetrahydrofolate dehydrogenase (NADP+) activity"/>
    <property type="evidence" value="ECO:0007669"/>
    <property type="project" value="InterPro"/>
</dbReference>
<dbReference type="Pfam" id="PF00763">
    <property type="entry name" value="THF_DHG_CYH"/>
    <property type="match status" value="1"/>
</dbReference>
<dbReference type="FunFam" id="3.40.50.10860:FF:000012">
    <property type="entry name" value="Methylenetetrahydrofolate dehydrogenase [NAD(+)]"/>
    <property type="match status" value="1"/>
</dbReference>
<organism evidence="4 5">
    <name type="scientific">Thamnocephalis sphaerospora</name>
    <dbReference type="NCBI Taxonomy" id="78915"/>
    <lineage>
        <taxon>Eukaryota</taxon>
        <taxon>Fungi</taxon>
        <taxon>Fungi incertae sedis</taxon>
        <taxon>Zoopagomycota</taxon>
        <taxon>Zoopagomycotina</taxon>
        <taxon>Zoopagomycetes</taxon>
        <taxon>Zoopagales</taxon>
        <taxon>Sigmoideomycetaceae</taxon>
        <taxon>Thamnocephalis</taxon>
    </lineage>
</organism>
<evidence type="ECO:0000313" key="4">
    <source>
        <dbReference type="EMBL" id="RKP11096.1"/>
    </source>
</evidence>
<evidence type="ECO:0000259" key="3">
    <source>
        <dbReference type="Pfam" id="PF02882"/>
    </source>
</evidence>
<dbReference type="InterPro" id="IPR046346">
    <property type="entry name" value="Aminoacid_DH-like_N_sf"/>
</dbReference>
<gene>
    <name evidence="4" type="ORF">THASP1DRAFT_11980</name>
</gene>
<keyword evidence="5" id="KW-1185">Reference proteome</keyword>
<dbReference type="Gene3D" id="3.40.50.10860">
    <property type="entry name" value="Leucine Dehydrogenase, chain A, domain 1"/>
    <property type="match status" value="1"/>
</dbReference>
<keyword evidence="1" id="KW-0554">One-carbon metabolism</keyword>
<dbReference type="GO" id="GO:0006730">
    <property type="term" value="P:one-carbon metabolic process"/>
    <property type="evidence" value="ECO:0007669"/>
    <property type="project" value="UniProtKB-KW"/>
</dbReference>
<dbReference type="InterPro" id="IPR020630">
    <property type="entry name" value="THF_DH/CycHdrlase_cat_dom"/>
</dbReference>
<dbReference type="SUPFAM" id="SSF53223">
    <property type="entry name" value="Aminoacid dehydrogenase-like, N-terminal domain"/>
    <property type="match status" value="1"/>
</dbReference>
<sequence length="305" mass="33708">MPCKTLLASGIAAKFTEELRSLIAARADGPPTLVGFLANEDPFAAKYAEWTGKTCEETGIKFELRRVDRESLEEAIVDANGDVRVNGIIVYYPVFGDRQDQYLQNVVSPTKDVEGLCHQYCYNMYHNVRFLDEEKQRKCIIPCTPLAIVKVLEHIGVYNSILPYGDRLHGKTVAVINRSEVVGRPLAALLANDGAKVYSVDVNGVQVFSRGPGIALARHKVAEVSEKAEEVLPLCDVVITGVPVESYKVDTSTLKDGVVAVNFSSYRNFPDSIKQKASLYVPSVGKVTVAMLQRNLLRLAEYQHM</sequence>
<dbReference type="InterPro" id="IPR000672">
    <property type="entry name" value="THF_DH/CycHdrlase"/>
</dbReference>
<dbReference type="InterPro" id="IPR020631">
    <property type="entry name" value="THF_DH/CycHdrlase_NAD-bd_dom"/>
</dbReference>
<dbReference type="GO" id="GO:0005829">
    <property type="term" value="C:cytosol"/>
    <property type="evidence" value="ECO:0007669"/>
    <property type="project" value="TreeGrafter"/>
</dbReference>
<evidence type="ECO:0000256" key="1">
    <source>
        <dbReference type="ARBA" id="ARBA00022563"/>
    </source>
</evidence>
<dbReference type="GO" id="GO:0009113">
    <property type="term" value="P:purine nucleobase biosynthetic process"/>
    <property type="evidence" value="ECO:0007669"/>
    <property type="project" value="TreeGrafter"/>
</dbReference>
<reference evidence="5" key="1">
    <citation type="journal article" date="2018" name="Nat. Microbiol.">
        <title>Leveraging single-cell genomics to expand the fungal tree of life.</title>
        <authorList>
            <person name="Ahrendt S.R."/>
            <person name="Quandt C.A."/>
            <person name="Ciobanu D."/>
            <person name="Clum A."/>
            <person name="Salamov A."/>
            <person name="Andreopoulos B."/>
            <person name="Cheng J.F."/>
            <person name="Woyke T."/>
            <person name="Pelin A."/>
            <person name="Henrissat B."/>
            <person name="Reynolds N.K."/>
            <person name="Benny G.L."/>
            <person name="Smith M.E."/>
            <person name="James T.Y."/>
            <person name="Grigoriev I.V."/>
        </authorList>
    </citation>
    <scope>NUCLEOTIDE SEQUENCE [LARGE SCALE GENOMIC DNA]</scope>
    <source>
        <strain evidence="5">RSA 1356</strain>
    </source>
</reference>
<evidence type="ECO:0008006" key="6">
    <source>
        <dbReference type="Google" id="ProtNLM"/>
    </source>
</evidence>
<dbReference type="EMBL" id="KZ992427">
    <property type="protein sequence ID" value="RKP11096.1"/>
    <property type="molecule type" value="Genomic_DNA"/>
</dbReference>
<dbReference type="CDD" id="cd01079">
    <property type="entry name" value="NAD_bind_m-THF_DH"/>
    <property type="match status" value="1"/>
</dbReference>
<evidence type="ECO:0000313" key="5">
    <source>
        <dbReference type="Proteomes" id="UP000271241"/>
    </source>
</evidence>
<dbReference type="InterPro" id="IPR035812">
    <property type="entry name" value="m-THF_DH_NAD-bd"/>
</dbReference>
<name>A0A4P9XXJ1_9FUNG</name>
<dbReference type="OrthoDB" id="41403at2759"/>